<reference evidence="5" key="1">
    <citation type="journal article" date="2013" name="Genetics">
        <title>The draft genome and transcriptome of Panagrellus redivivus are shaped by the harsh demands of a free-living lifestyle.</title>
        <authorList>
            <person name="Srinivasan J."/>
            <person name="Dillman A.R."/>
            <person name="Macchietto M.G."/>
            <person name="Heikkinen L."/>
            <person name="Lakso M."/>
            <person name="Fracchia K.M."/>
            <person name="Antoshechkin I."/>
            <person name="Mortazavi A."/>
            <person name="Wong G."/>
            <person name="Sternberg P.W."/>
        </authorList>
    </citation>
    <scope>NUCLEOTIDE SEQUENCE [LARGE SCALE GENOMIC DNA]</scope>
    <source>
        <strain evidence="5">MT8872</strain>
    </source>
</reference>
<evidence type="ECO:0000313" key="6">
    <source>
        <dbReference type="WBParaSite" id="Pan_g15171.t1"/>
    </source>
</evidence>
<dbReference type="AlphaFoldDB" id="A0A7E4V0P6"/>
<dbReference type="PRINTS" id="PR00686">
    <property type="entry name" value="TIFACTORIID"/>
</dbReference>
<proteinExistence type="inferred from homology"/>
<keyword evidence="2" id="KW-0238">DNA-binding</keyword>
<dbReference type="InterPro" id="IPR000814">
    <property type="entry name" value="TBP"/>
</dbReference>
<keyword evidence="3" id="KW-0804">Transcription</keyword>
<organism evidence="5 6">
    <name type="scientific">Panagrellus redivivus</name>
    <name type="common">Microworm</name>
    <dbReference type="NCBI Taxonomy" id="6233"/>
    <lineage>
        <taxon>Eukaryota</taxon>
        <taxon>Metazoa</taxon>
        <taxon>Ecdysozoa</taxon>
        <taxon>Nematoda</taxon>
        <taxon>Chromadorea</taxon>
        <taxon>Rhabditida</taxon>
        <taxon>Tylenchina</taxon>
        <taxon>Panagrolaimomorpha</taxon>
        <taxon>Panagrolaimoidea</taxon>
        <taxon>Panagrolaimidae</taxon>
        <taxon>Panagrellus</taxon>
    </lineage>
</organism>
<reference evidence="6" key="2">
    <citation type="submission" date="2020-10" db="UniProtKB">
        <authorList>
            <consortium name="WormBaseParasite"/>
        </authorList>
    </citation>
    <scope>IDENTIFICATION</scope>
</reference>
<keyword evidence="5" id="KW-1185">Reference proteome</keyword>
<dbReference type="InterPro" id="IPR012295">
    <property type="entry name" value="TBP_dom_sf"/>
</dbReference>
<accession>A0A7E4V0P6</accession>
<dbReference type="GO" id="GO:0006352">
    <property type="term" value="P:DNA-templated transcription initiation"/>
    <property type="evidence" value="ECO:0007669"/>
    <property type="project" value="InterPro"/>
</dbReference>
<dbReference type="PANTHER" id="PTHR10126">
    <property type="entry name" value="TATA-BOX BINDING PROTEIN"/>
    <property type="match status" value="1"/>
</dbReference>
<feature type="compositionally biased region" description="Low complexity" evidence="4">
    <location>
        <begin position="200"/>
        <end position="217"/>
    </location>
</feature>
<dbReference type="Proteomes" id="UP000492821">
    <property type="component" value="Unassembled WGS sequence"/>
</dbReference>
<dbReference type="SUPFAM" id="SSF55945">
    <property type="entry name" value="TATA-box binding protein-like"/>
    <property type="match status" value="2"/>
</dbReference>
<dbReference type="Pfam" id="PF00352">
    <property type="entry name" value="TBP"/>
    <property type="match status" value="2"/>
</dbReference>
<sequence length="486" mass="53643">MNVNYQAVPAPNPGQQQPNVVYVNSAASNAGPRQIYVQHQSMPSAVPQGSGIVRYVVPADMAGRQVNQYGQQMVVQRTMPGNVQHRVIAPRVMMPTNAQNRAVMNKNGMIMTQQRMTGPPRHIRVVQAGNGNLVPQPGQKHIRPLYVHPSQNVAGANGRVQYVYHQGRPVPTQVQCVKVSPLLPMNGIAQPTASYVVRMPQQQQQSSDAQQQQPYSPHGSADSPSSITEGASPLSVNHVITMRNNVKLGIAICNVVCNYVLPMHIDLKLVARTLWNCRYQQDAAVLMLQHRNPECHAKISSSGKVYIVGCKSEEDSRKAARSIGRKIQKIMQRAHNQIPLKKYRISNILATCRLPFGVLIAEMARKYPKECEYEPELTVGLIYRSIEPKATLRIHTTGSVTVTGATSVADVYSVLESVHDKALEFKCDPSKVSNRPPARKRNTAEVNMGLGSIKRRRRNSDADDDVVGGGLMFEDEADLFDEDAVL</sequence>
<protein>
    <submittedName>
        <fullName evidence="6">TATA box-binding protein-like 1</fullName>
    </submittedName>
</protein>
<evidence type="ECO:0000313" key="5">
    <source>
        <dbReference type="Proteomes" id="UP000492821"/>
    </source>
</evidence>
<dbReference type="WBParaSite" id="Pan_g15171.t1">
    <property type="protein sequence ID" value="Pan_g15171.t1"/>
    <property type="gene ID" value="Pan_g15171"/>
</dbReference>
<evidence type="ECO:0000256" key="3">
    <source>
        <dbReference type="ARBA" id="ARBA00023163"/>
    </source>
</evidence>
<comment type="similarity">
    <text evidence="1">Belongs to the TBP family.</text>
</comment>
<feature type="region of interest" description="Disordered" evidence="4">
    <location>
        <begin position="199"/>
        <end position="230"/>
    </location>
</feature>
<dbReference type="GO" id="GO:0003677">
    <property type="term" value="F:DNA binding"/>
    <property type="evidence" value="ECO:0007669"/>
    <property type="project" value="UniProtKB-KW"/>
</dbReference>
<evidence type="ECO:0000256" key="1">
    <source>
        <dbReference type="ARBA" id="ARBA00005560"/>
    </source>
</evidence>
<dbReference type="Gene3D" id="3.30.310.10">
    <property type="entry name" value="TATA-Binding Protein"/>
    <property type="match status" value="2"/>
</dbReference>
<evidence type="ECO:0000256" key="2">
    <source>
        <dbReference type="ARBA" id="ARBA00023125"/>
    </source>
</evidence>
<evidence type="ECO:0000256" key="4">
    <source>
        <dbReference type="SAM" id="MobiDB-lite"/>
    </source>
</evidence>
<name>A0A7E4V0P6_PANRE</name>